<dbReference type="OrthoDB" id="3225650at2759"/>
<gene>
    <name evidence="3" type="ORF">DFH94DRAFT_696706</name>
</gene>
<reference evidence="3" key="1">
    <citation type="submission" date="2019-10" db="EMBL/GenBank/DDBJ databases">
        <authorList>
            <consortium name="DOE Joint Genome Institute"/>
            <person name="Kuo A."/>
            <person name="Miyauchi S."/>
            <person name="Kiss E."/>
            <person name="Drula E."/>
            <person name="Kohler A."/>
            <person name="Sanchez-Garcia M."/>
            <person name="Andreopoulos B."/>
            <person name="Barry K.W."/>
            <person name="Bonito G."/>
            <person name="Buee M."/>
            <person name="Carver A."/>
            <person name="Chen C."/>
            <person name="Cichocki N."/>
            <person name="Clum A."/>
            <person name="Culley D."/>
            <person name="Crous P.W."/>
            <person name="Fauchery L."/>
            <person name="Girlanda M."/>
            <person name="Hayes R."/>
            <person name="Keri Z."/>
            <person name="LaButti K."/>
            <person name="Lipzen A."/>
            <person name="Lombard V."/>
            <person name="Magnuson J."/>
            <person name="Maillard F."/>
            <person name="Morin E."/>
            <person name="Murat C."/>
            <person name="Nolan M."/>
            <person name="Ohm R."/>
            <person name="Pangilinan J."/>
            <person name="Pereira M."/>
            <person name="Perotto S."/>
            <person name="Peter M."/>
            <person name="Riley R."/>
            <person name="Sitrit Y."/>
            <person name="Stielow B."/>
            <person name="Szollosi G."/>
            <person name="Zifcakova L."/>
            <person name="Stursova M."/>
            <person name="Spatafora J.W."/>
            <person name="Tedersoo L."/>
            <person name="Vaario L.-M."/>
            <person name="Yamada A."/>
            <person name="Yan M."/>
            <person name="Wang P."/>
            <person name="Xu J."/>
            <person name="Bruns T."/>
            <person name="Baldrian P."/>
            <person name="Vilgalys R."/>
            <person name="Henrissat B."/>
            <person name="Grigoriev I.V."/>
            <person name="Hibbett D."/>
            <person name="Nagy L.G."/>
            <person name="Martin F.M."/>
        </authorList>
    </citation>
    <scope>NUCLEOTIDE SEQUENCE</scope>
    <source>
        <strain evidence="3">Prilba</strain>
    </source>
</reference>
<reference evidence="3" key="2">
    <citation type="journal article" date="2020" name="Nat. Commun.">
        <title>Large-scale genome sequencing of mycorrhizal fungi provides insights into the early evolution of symbiotic traits.</title>
        <authorList>
            <person name="Miyauchi S."/>
            <person name="Kiss E."/>
            <person name="Kuo A."/>
            <person name="Drula E."/>
            <person name="Kohler A."/>
            <person name="Sanchez-Garcia M."/>
            <person name="Morin E."/>
            <person name="Andreopoulos B."/>
            <person name="Barry K.W."/>
            <person name="Bonito G."/>
            <person name="Buee M."/>
            <person name="Carver A."/>
            <person name="Chen C."/>
            <person name="Cichocki N."/>
            <person name="Clum A."/>
            <person name="Culley D."/>
            <person name="Crous P.W."/>
            <person name="Fauchery L."/>
            <person name="Girlanda M."/>
            <person name="Hayes R.D."/>
            <person name="Keri Z."/>
            <person name="LaButti K."/>
            <person name="Lipzen A."/>
            <person name="Lombard V."/>
            <person name="Magnuson J."/>
            <person name="Maillard F."/>
            <person name="Murat C."/>
            <person name="Nolan M."/>
            <person name="Ohm R.A."/>
            <person name="Pangilinan J."/>
            <person name="Pereira M.F."/>
            <person name="Perotto S."/>
            <person name="Peter M."/>
            <person name="Pfister S."/>
            <person name="Riley R."/>
            <person name="Sitrit Y."/>
            <person name="Stielow J.B."/>
            <person name="Szollosi G."/>
            <person name="Zifcakova L."/>
            <person name="Stursova M."/>
            <person name="Spatafora J.W."/>
            <person name="Tedersoo L."/>
            <person name="Vaario L.M."/>
            <person name="Yamada A."/>
            <person name="Yan M."/>
            <person name="Wang P."/>
            <person name="Xu J."/>
            <person name="Bruns T."/>
            <person name="Baldrian P."/>
            <person name="Vilgalys R."/>
            <person name="Dunand C."/>
            <person name="Henrissat B."/>
            <person name="Grigoriev I.V."/>
            <person name="Hibbett D."/>
            <person name="Nagy L.G."/>
            <person name="Martin F.M."/>
        </authorList>
    </citation>
    <scope>NUCLEOTIDE SEQUENCE</scope>
    <source>
        <strain evidence="3">Prilba</strain>
    </source>
</reference>
<feature type="coiled-coil region" evidence="1">
    <location>
        <begin position="142"/>
        <end position="169"/>
    </location>
</feature>
<comment type="caution">
    <text evidence="3">The sequence shown here is derived from an EMBL/GenBank/DDBJ whole genome shotgun (WGS) entry which is preliminary data.</text>
</comment>
<proteinExistence type="predicted"/>
<feature type="region of interest" description="Disordered" evidence="2">
    <location>
        <begin position="25"/>
        <end position="48"/>
    </location>
</feature>
<dbReference type="AlphaFoldDB" id="A0A9P5JZF4"/>
<feature type="region of interest" description="Disordered" evidence="2">
    <location>
        <begin position="64"/>
        <end position="91"/>
    </location>
</feature>
<organism evidence="3 4">
    <name type="scientific">Russula ochroleuca</name>
    <dbReference type="NCBI Taxonomy" id="152965"/>
    <lineage>
        <taxon>Eukaryota</taxon>
        <taxon>Fungi</taxon>
        <taxon>Dikarya</taxon>
        <taxon>Basidiomycota</taxon>
        <taxon>Agaricomycotina</taxon>
        <taxon>Agaricomycetes</taxon>
        <taxon>Russulales</taxon>
        <taxon>Russulaceae</taxon>
        <taxon>Russula</taxon>
    </lineage>
</organism>
<evidence type="ECO:0000313" key="4">
    <source>
        <dbReference type="Proteomes" id="UP000759537"/>
    </source>
</evidence>
<protein>
    <submittedName>
        <fullName evidence="3">Uncharacterized protein</fullName>
    </submittedName>
</protein>
<accession>A0A9P5JZF4</accession>
<sequence>MSEARVQGPSSDQFDALIELLATDDARDDSNFHIAPEGTASTGLRDASGKLDYNKIRSLFLQRRTNNDDDHADRPDPLYRDPISESGLRPPQACRDLITTEETPLPEQKDAESCEIEAVPKDSDVHYSPSVLPPEASGDSIVHQLQVALSKAEEEVAQLRDQVFQLQTQAIKLFESNPSQDESDIRGYLSNTPRSAHSTLNNVQDAFATGSSVLSAPTEVDHSDMERAIQFLVRTDELVWRRSRYPNGPPAAVFSQSNVDALTERLSLWENIVRAPPP</sequence>
<evidence type="ECO:0000256" key="1">
    <source>
        <dbReference type="SAM" id="Coils"/>
    </source>
</evidence>
<keyword evidence="4" id="KW-1185">Reference proteome</keyword>
<keyword evidence="1" id="KW-0175">Coiled coil</keyword>
<dbReference type="Proteomes" id="UP000759537">
    <property type="component" value="Unassembled WGS sequence"/>
</dbReference>
<evidence type="ECO:0000256" key="2">
    <source>
        <dbReference type="SAM" id="MobiDB-lite"/>
    </source>
</evidence>
<name>A0A9P5JZF4_9AGAM</name>
<dbReference type="EMBL" id="WHVB01000024">
    <property type="protein sequence ID" value="KAF8470904.1"/>
    <property type="molecule type" value="Genomic_DNA"/>
</dbReference>
<evidence type="ECO:0000313" key="3">
    <source>
        <dbReference type="EMBL" id="KAF8470904.1"/>
    </source>
</evidence>
<feature type="compositionally biased region" description="Basic and acidic residues" evidence="2">
    <location>
        <begin position="65"/>
        <end position="83"/>
    </location>
</feature>